<feature type="domain" description="Plus3" evidence="6">
    <location>
        <begin position="199"/>
        <end position="331"/>
    </location>
</feature>
<dbReference type="InterPro" id="IPR036128">
    <property type="entry name" value="Plus3-like_sf"/>
</dbReference>
<accession>A0ABR3G1G4</accession>
<dbReference type="Proteomes" id="UP001465976">
    <property type="component" value="Unassembled WGS sequence"/>
</dbReference>
<proteinExistence type="predicted"/>
<keyword evidence="2" id="KW-0805">Transcription regulation</keyword>
<feature type="compositionally biased region" description="Basic and acidic residues" evidence="5">
    <location>
        <begin position="75"/>
        <end position="111"/>
    </location>
</feature>
<feature type="compositionally biased region" description="Basic and acidic residues" evidence="5">
    <location>
        <begin position="125"/>
        <end position="159"/>
    </location>
</feature>
<keyword evidence="4" id="KW-0539">Nucleus</keyword>
<evidence type="ECO:0000259" key="6">
    <source>
        <dbReference type="PROSITE" id="PS51360"/>
    </source>
</evidence>
<evidence type="ECO:0000256" key="3">
    <source>
        <dbReference type="ARBA" id="ARBA00023163"/>
    </source>
</evidence>
<sequence length="533" mass="59880">MSDFDDELLELVEAGSEKEKKRKRSKSKPSSSKRRKASVSDDDGPESEEEEEDPYPLEGKYVDEADMNRLMQMPEVEREEILSQRAEERQRIQDKRALQQMVKDQRADGDSVAKAAKRQHTVRGATKEKTKKLDELKAKRKAKDEKSKNRGSSPKRDRSSSPMDMDMETSDEEEEEGMISKAEQEEDTYGRKNSEPDTPVTLAELQACRLDRIKLAKHCMSSWFGKYVEGAWVRYLIGNTPEGPVYRICQIDRLCEEATKPYKIDNIMFDRNVELVHGKSRKSFPLDKVSNTPFSAKEFDRLIQTLQSDKLPIPPKSAVTAKVAQMEQLASQPMTDSDITAMLLKKNQLNARSSGAHTTFERARLIQERTLAQRRQDYKEVDEIDAKLADFDAQHGTGSNGASREGTPGLKSHKDDKSDVLAMLSEKNRKANAEAVRRAELMEAEKRRRERKLAMSGSGTVTPSDPSARLRTVPRTFNAATPSSRPSTPSNTASAASKTDAPSIKDSPSQPNGKLKTFEASVIESVEIDLGDF</sequence>
<protein>
    <submittedName>
        <fullName evidence="7">RNA polymerase-associated protein rtf1</fullName>
    </submittedName>
</protein>
<name>A0ABR3G1G4_9AGAR</name>
<dbReference type="InterPro" id="IPR004343">
    <property type="entry name" value="Plus-3_dom"/>
</dbReference>
<evidence type="ECO:0000313" key="7">
    <source>
        <dbReference type="EMBL" id="KAL0581688.1"/>
    </source>
</evidence>
<dbReference type="PANTHER" id="PTHR13115:SF8">
    <property type="entry name" value="RNA POLYMERASE-ASSOCIATED PROTEIN RTF1 HOMOLOG"/>
    <property type="match status" value="1"/>
</dbReference>
<evidence type="ECO:0000256" key="4">
    <source>
        <dbReference type="ARBA" id="ARBA00023242"/>
    </source>
</evidence>
<dbReference type="Pfam" id="PF03126">
    <property type="entry name" value="Plus-3"/>
    <property type="match status" value="1"/>
</dbReference>
<dbReference type="PROSITE" id="PS51360">
    <property type="entry name" value="PLUS3"/>
    <property type="match status" value="1"/>
</dbReference>
<feature type="compositionally biased region" description="Acidic residues" evidence="5">
    <location>
        <begin position="40"/>
        <end position="55"/>
    </location>
</feature>
<keyword evidence="8" id="KW-1185">Reference proteome</keyword>
<dbReference type="EMBL" id="JBAHYK010000006">
    <property type="protein sequence ID" value="KAL0581688.1"/>
    <property type="molecule type" value="Genomic_DNA"/>
</dbReference>
<dbReference type="SUPFAM" id="SSF159042">
    <property type="entry name" value="Plus3-like"/>
    <property type="match status" value="1"/>
</dbReference>
<feature type="compositionally biased region" description="Acidic residues" evidence="5">
    <location>
        <begin position="1"/>
        <end position="10"/>
    </location>
</feature>
<comment type="caution">
    <text evidence="7">The sequence shown here is derived from an EMBL/GenBank/DDBJ whole genome shotgun (WGS) entry which is preliminary data.</text>
</comment>
<feature type="region of interest" description="Disordered" evidence="5">
    <location>
        <begin position="444"/>
        <end position="517"/>
    </location>
</feature>
<feature type="compositionally biased region" description="Acidic residues" evidence="5">
    <location>
        <begin position="165"/>
        <end position="177"/>
    </location>
</feature>
<evidence type="ECO:0000256" key="5">
    <source>
        <dbReference type="SAM" id="MobiDB-lite"/>
    </source>
</evidence>
<feature type="compositionally biased region" description="Basic residues" evidence="5">
    <location>
        <begin position="20"/>
        <end position="37"/>
    </location>
</feature>
<feature type="region of interest" description="Disordered" evidence="5">
    <location>
        <begin position="1"/>
        <end position="197"/>
    </location>
</feature>
<feature type="region of interest" description="Disordered" evidence="5">
    <location>
        <begin position="390"/>
        <end position="416"/>
    </location>
</feature>
<gene>
    <name evidence="7" type="primary">RTF1</name>
    <name evidence="7" type="ORF">V5O48_000394</name>
</gene>
<evidence type="ECO:0000256" key="2">
    <source>
        <dbReference type="ARBA" id="ARBA00023015"/>
    </source>
</evidence>
<dbReference type="Gene3D" id="3.90.70.200">
    <property type="entry name" value="Plus-3 domain"/>
    <property type="match status" value="1"/>
</dbReference>
<comment type="subcellular location">
    <subcellularLocation>
        <location evidence="1">Nucleus</location>
    </subcellularLocation>
</comment>
<reference evidence="7 8" key="1">
    <citation type="submission" date="2024-02" db="EMBL/GenBank/DDBJ databases">
        <title>A draft genome for the cacao thread blight pathogen Marasmius crinis-equi.</title>
        <authorList>
            <person name="Cohen S.P."/>
            <person name="Baruah I.K."/>
            <person name="Amoako-Attah I."/>
            <person name="Bukari Y."/>
            <person name="Meinhardt L.W."/>
            <person name="Bailey B.A."/>
        </authorList>
    </citation>
    <scope>NUCLEOTIDE SEQUENCE [LARGE SCALE GENOMIC DNA]</scope>
    <source>
        <strain evidence="7 8">GH-76</strain>
    </source>
</reference>
<dbReference type="SMART" id="SM00719">
    <property type="entry name" value="Plus3"/>
    <property type="match status" value="1"/>
</dbReference>
<organism evidence="7 8">
    <name type="scientific">Marasmius crinis-equi</name>
    <dbReference type="NCBI Taxonomy" id="585013"/>
    <lineage>
        <taxon>Eukaryota</taxon>
        <taxon>Fungi</taxon>
        <taxon>Dikarya</taxon>
        <taxon>Basidiomycota</taxon>
        <taxon>Agaricomycotina</taxon>
        <taxon>Agaricomycetes</taxon>
        <taxon>Agaricomycetidae</taxon>
        <taxon>Agaricales</taxon>
        <taxon>Marasmiineae</taxon>
        <taxon>Marasmiaceae</taxon>
        <taxon>Marasmius</taxon>
    </lineage>
</organism>
<evidence type="ECO:0000313" key="8">
    <source>
        <dbReference type="Proteomes" id="UP001465976"/>
    </source>
</evidence>
<evidence type="ECO:0000256" key="1">
    <source>
        <dbReference type="ARBA" id="ARBA00004123"/>
    </source>
</evidence>
<keyword evidence="3" id="KW-0804">Transcription</keyword>
<dbReference type="PANTHER" id="PTHR13115">
    <property type="entry name" value="RNA POLYMERASE-ASSOCIATED PROTEIN RTF1 HOMOLOG"/>
    <property type="match status" value="1"/>
</dbReference>
<feature type="compositionally biased region" description="Low complexity" evidence="5">
    <location>
        <begin position="478"/>
        <end position="497"/>
    </location>
</feature>